<accession>A0A5J9TSY7</accession>
<reference evidence="2 3" key="1">
    <citation type="journal article" date="2019" name="Sci. Rep.">
        <title>A high-quality genome of Eragrostis curvula grass provides insights into Poaceae evolution and supports new strategies to enhance forage quality.</title>
        <authorList>
            <person name="Carballo J."/>
            <person name="Santos B.A.C.M."/>
            <person name="Zappacosta D."/>
            <person name="Garbus I."/>
            <person name="Selva J.P."/>
            <person name="Gallo C.A."/>
            <person name="Diaz A."/>
            <person name="Albertini E."/>
            <person name="Caccamo M."/>
            <person name="Echenique V."/>
        </authorList>
    </citation>
    <scope>NUCLEOTIDE SEQUENCE [LARGE SCALE GENOMIC DNA]</scope>
    <source>
        <strain evidence="3">cv. Victoria</strain>
        <tissue evidence="2">Leaf</tissue>
    </source>
</reference>
<dbReference type="EMBL" id="RWGY01000031">
    <property type="protein sequence ID" value="TVU13821.1"/>
    <property type="molecule type" value="Genomic_DNA"/>
</dbReference>
<proteinExistence type="predicted"/>
<comment type="caution">
    <text evidence="2">The sequence shown here is derived from an EMBL/GenBank/DDBJ whole genome shotgun (WGS) entry which is preliminary data.</text>
</comment>
<evidence type="ECO:0000313" key="2">
    <source>
        <dbReference type="EMBL" id="TVU13821.1"/>
    </source>
</evidence>
<dbReference type="Gramene" id="TVU13821">
    <property type="protein sequence ID" value="TVU13821"/>
    <property type="gene ID" value="EJB05_37252"/>
</dbReference>
<gene>
    <name evidence="2" type="ORF">EJB05_37252</name>
</gene>
<evidence type="ECO:0000313" key="3">
    <source>
        <dbReference type="Proteomes" id="UP000324897"/>
    </source>
</evidence>
<feature type="non-terminal residue" evidence="2">
    <location>
        <position position="1"/>
    </location>
</feature>
<name>A0A5J9TSY7_9POAL</name>
<keyword evidence="3" id="KW-1185">Reference proteome</keyword>
<protein>
    <submittedName>
        <fullName evidence="2">Uncharacterized protein</fullName>
    </submittedName>
</protein>
<organism evidence="2 3">
    <name type="scientific">Eragrostis curvula</name>
    <name type="common">weeping love grass</name>
    <dbReference type="NCBI Taxonomy" id="38414"/>
    <lineage>
        <taxon>Eukaryota</taxon>
        <taxon>Viridiplantae</taxon>
        <taxon>Streptophyta</taxon>
        <taxon>Embryophyta</taxon>
        <taxon>Tracheophyta</taxon>
        <taxon>Spermatophyta</taxon>
        <taxon>Magnoliopsida</taxon>
        <taxon>Liliopsida</taxon>
        <taxon>Poales</taxon>
        <taxon>Poaceae</taxon>
        <taxon>PACMAD clade</taxon>
        <taxon>Chloridoideae</taxon>
        <taxon>Eragrostideae</taxon>
        <taxon>Eragrostidinae</taxon>
        <taxon>Eragrostis</taxon>
    </lineage>
</organism>
<dbReference type="AlphaFoldDB" id="A0A5J9TSY7"/>
<evidence type="ECO:0000256" key="1">
    <source>
        <dbReference type="SAM" id="MobiDB-lite"/>
    </source>
</evidence>
<dbReference type="Proteomes" id="UP000324897">
    <property type="component" value="Unassembled WGS sequence"/>
</dbReference>
<feature type="compositionally biased region" description="Low complexity" evidence="1">
    <location>
        <begin position="234"/>
        <end position="254"/>
    </location>
</feature>
<sequence>MEQHKVALAGGISISPVKDSYLQIRFCCNKELYRLLHPLPAAASRASQLDELVPTACERSTPADLLPSSSARRAPPLLAGRRRVEYASSPSATRWDSSAECLVVLTEAIQDASSSRKTVRPPWLSTAQRALSWPSPNTGISSFLNCNVVLSKKEITERSTRRRTARKSDKASCFGEHDEMGLWLQNPHCLGGKVGRVLGRVEGAVGEDEVDGVALERQRRSSPATTSGGERFFATATASETPSSRSASASCAPPRQTAREAGARTPSVRWAASTAAW</sequence>
<feature type="region of interest" description="Disordered" evidence="1">
    <location>
        <begin position="208"/>
        <end position="277"/>
    </location>
</feature>